<feature type="coiled-coil region" evidence="1">
    <location>
        <begin position="66"/>
        <end position="100"/>
    </location>
</feature>
<sequence>MKDKDHKYVQAKDLIYISIIFSVVIICILSIVAWSNKFASDGLNNAATAVSIVLAVVAIVITLDDVAGQKNTVSDLKEAAKELKENLQDVRSSIDEVNQLRDSLISIMNGIQKNSVSIETKVNELEHKYSDNETFNKDLNNLKKVVIESRYIKHKPSDHSDYIITKRLVNSLSKDKLYEFKELWSRVLVIGYQISRAGLKNELNKLINEGQLEFINGRFYKLANNNH</sequence>
<proteinExistence type="predicted"/>
<comment type="caution">
    <text evidence="3">The sequence shown here is derived from an EMBL/GenBank/DDBJ whole genome shotgun (WGS) entry which is preliminary data.</text>
</comment>
<keyword evidence="2" id="KW-0472">Membrane</keyword>
<keyword evidence="2" id="KW-1133">Transmembrane helix</keyword>
<dbReference type="RefSeq" id="WP_023509875.1">
    <property type="nucleotide sequence ID" value="NZ_AWTC01000006.1"/>
</dbReference>
<dbReference type="PATRIC" id="fig|1395513.3.peg.1629"/>
<reference evidence="3 4" key="1">
    <citation type="journal article" date="2013" name="Genome Announc.">
        <title>Genome Sequence of Sporolactobacillus laevolacticus DSM442, an Efficient Polymer-Grade D-Lactate Producer from Agricultural Waste Cottonseed as a Nitrogen Source.</title>
        <authorList>
            <person name="Wang H."/>
            <person name="Wang L."/>
            <person name="Ju J."/>
            <person name="Yu B."/>
            <person name="Ma Y."/>
        </authorList>
    </citation>
    <scope>NUCLEOTIDE SEQUENCE [LARGE SCALE GENOMIC DNA]</scope>
    <source>
        <strain evidence="3 4">DSM 442</strain>
    </source>
</reference>
<evidence type="ECO:0000313" key="4">
    <source>
        <dbReference type="Proteomes" id="UP000018296"/>
    </source>
</evidence>
<organism evidence="3 4">
    <name type="scientific">Sporolactobacillus laevolacticus DSM 442</name>
    <dbReference type="NCBI Taxonomy" id="1395513"/>
    <lineage>
        <taxon>Bacteria</taxon>
        <taxon>Bacillati</taxon>
        <taxon>Bacillota</taxon>
        <taxon>Bacilli</taxon>
        <taxon>Bacillales</taxon>
        <taxon>Sporolactobacillaceae</taxon>
        <taxon>Sporolactobacillus</taxon>
    </lineage>
</organism>
<dbReference type="eggNOG" id="ENOG5033MP3">
    <property type="taxonomic scope" value="Bacteria"/>
</dbReference>
<keyword evidence="1" id="KW-0175">Coiled coil</keyword>
<evidence type="ECO:0000256" key="2">
    <source>
        <dbReference type="SAM" id="Phobius"/>
    </source>
</evidence>
<name>V6IXT7_9BACL</name>
<dbReference type="AlphaFoldDB" id="V6IXT7"/>
<gene>
    <name evidence="3" type="ORF">P343_08035</name>
</gene>
<feature type="transmembrane region" description="Helical" evidence="2">
    <location>
        <begin position="46"/>
        <end position="67"/>
    </location>
</feature>
<dbReference type="STRING" id="1395513.P343_08035"/>
<evidence type="ECO:0000313" key="3">
    <source>
        <dbReference type="EMBL" id="EST12223.1"/>
    </source>
</evidence>
<feature type="transmembrane region" description="Helical" evidence="2">
    <location>
        <begin position="14"/>
        <end position="34"/>
    </location>
</feature>
<keyword evidence="2" id="KW-0812">Transmembrane</keyword>
<evidence type="ECO:0000256" key="1">
    <source>
        <dbReference type="SAM" id="Coils"/>
    </source>
</evidence>
<dbReference type="Proteomes" id="UP000018296">
    <property type="component" value="Unassembled WGS sequence"/>
</dbReference>
<dbReference type="EMBL" id="AWTC01000006">
    <property type="protein sequence ID" value="EST12223.1"/>
    <property type="molecule type" value="Genomic_DNA"/>
</dbReference>
<keyword evidence="4" id="KW-1185">Reference proteome</keyword>
<protein>
    <submittedName>
        <fullName evidence="3">Uncharacterized protein</fullName>
    </submittedName>
</protein>
<accession>V6IXT7</accession>